<protein>
    <submittedName>
        <fullName evidence="2">DUF1800 domain-containing protein</fullName>
    </submittedName>
</protein>
<accession>A0A1U9V1B0</accession>
<reference evidence="3" key="1">
    <citation type="submission" date="2017-02" db="EMBL/GenBank/DDBJ databases">
        <title>Complete genome sequence of Cupriavidus necator strain NH9, a 3-chlorobenzoate degrader.</title>
        <authorList>
            <person name="Moriuchi R."/>
            <person name="Dohra H."/>
            <person name="Ogawa N."/>
        </authorList>
    </citation>
    <scope>NUCLEOTIDE SEQUENCE [LARGE SCALE GENOMIC DNA]</scope>
    <source>
        <strain evidence="3">NH9</strain>
    </source>
</reference>
<dbReference type="AlphaFoldDB" id="A0A1U9V1B0"/>
<proteinExistence type="predicted"/>
<sequence length="536" mass="58156">MHPAQHPRQSGRGGFAAWRAAAAALALAACVAACAQAPADATGSTGSTGATADLRWLNTVTYGADQATLGNLRRLGRKAFLEQQLTLPPADPPELASAIAALPGVQADAGAQIQAARDARQRIDTLPDDDSKQQARQALNAQGREIVADAARRHLLRALYSPAQLREQMTWFWMNHFNVYSGKGQVRLLLSDYEERAIRPHALGRFRDLLMATVTAPAMLVYLDNAQSSANRINENYARELMELHTLGVSGGPSGSRYTQQDVQELARVLTGVGVNLRGTPSPPPRLPPARAGLYRSDGLFEFNPARHDFGAKTLLGQRIEPAGFDEVARAVSILAREPATARFISAKLVAYFIADNPPPTLVERMAQTFTRTDGDIAAVLRTLFLAPELDRQLAAPTRKFKDPMVYVVSSMRLAYEGRPVTNLRPVMNWLNQLGEPLYGHVAPDGYPSAESAWASSGQMVRRFEIARAIGSGPAGLFAGDGTRPRGARFPMIGNKLYYDTIEATLGPATRAALAQAESQAEWNTVLLGSPEWMQR</sequence>
<evidence type="ECO:0000313" key="3">
    <source>
        <dbReference type="Proteomes" id="UP000189627"/>
    </source>
</evidence>
<dbReference type="OrthoDB" id="9772295at2"/>
<evidence type="ECO:0000256" key="1">
    <source>
        <dbReference type="SAM" id="SignalP"/>
    </source>
</evidence>
<dbReference type="KEGG" id="cuh:BJN34_33290"/>
<keyword evidence="1" id="KW-0732">Signal</keyword>
<dbReference type="Proteomes" id="UP000189627">
    <property type="component" value="Chromosome 2"/>
</dbReference>
<name>A0A1U9V1B0_CUPNE</name>
<feature type="signal peptide" evidence="1">
    <location>
        <begin position="1"/>
        <end position="35"/>
    </location>
</feature>
<feature type="chain" id="PRO_5012843918" evidence="1">
    <location>
        <begin position="36"/>
        <end position="536"/>
    </location>
</feature>
<dbReference type="RefSeq" id="WP_078200994.1">
    <property type="nucleotide sequence ID" value="NZ_CP017758.1"/>
</dbReference>
<organism evidence="2 3">
    <name type="scientific">Cupriavidus necator</name>
    <name type="common">Alcaligenes eutrophus</name>
    <name type="synonym">Ralstonia eutropha</name>
    <dbReference type="NCBI Taxonomy" id="106590"/>
    <lineage>
        <taxon>Bacteria</taxon>
        <taxon>Pseudomonadati</taxon>
        <taxon>Pseudomonadota</taxon>
        <taxon>Betaproteobacteria</taxon>
        <taxon>Burkholderiales</taxon>
        <taxon>Burkholderiaceae</taxon>
        <taxon>Cupriavidus</taxon>
    </lineage>
</organism>
<dbReference type="InterPro" id="IPR014917">
    <property type="entry name" value="DUF1800"/>
</dbReference>
<dbReference type="EMBL" id="CP017758">
    <property type="protein sequence ID" value="AQV98756.1"/>
    <property type="molecule type" value="Genomic_DNA"/>
</dbReference>
<gene>
    <name evidence="2" type="ORF">BJN34_33290</name>
</gene>
<evidence type="ECO:0000313" key="2">
    <source>
        <dbReference type="EMBL" id="AQV98756.1"/>
    </source>
</evidence>
<dbReference type="Pfam" id="PF08811">
    <property type="entry name" value="DUF1800"/>
    <property type="match status" value="1"/>
</dbReference>